<dbReference type="Gene3D" id="1.10.12.10">
    <property type="entry name" value="Lyase 2-enoyl-coa Hydratase, Chain A, domain 2"/>
    <property type="match status" value="1"/>
</dbReference>
<dbReference type="Pfam" id="PF00378">
    <property type="entry name" value="ECH_1"/>
    <property type="match status" value="1"/>
</dbReference>
<sequence>MSALAGQYETILLERPSPEILVVTLNRPNVRNAFDTRMATEMLNVFQALARASEGVRAVVLTGAGEHAFCAGADLKERQGMDDETWRRQHTVFEHMAGAVMDCPVPVIAAVDGVAYGGGCELMLACDFAYATTESRFALPEVTIGLIPGIGGTQNLPRRVGPARAKEIILTGRPFTAEDALEWGLVNRLCTRDDLLSEVLATAERITGNAPLAVAQGLHAIDEGMGTSLSQGLSVELDCYDKLVGTADVTEGISAFNEKRAPIFRGR</sequence>
<dbReference type="InterPro" id="IPR014748">
    <property type="entry name" value="Enoyl-CoA_hydra_C"/>
</dbReference>
<keyword evidence="5" id="KW-1185">Reference proteome</keyword>
<dbReference type="CDD" id="cd06558">
    <property type="entry name" value="crotonase-like"/>
    <property type="match status" value="1"/>
</dbReference>
<dbReference type="InterPro" id="IPR001753">
    <property type="entry name" value="Enoyl-CoA_hydra/iso"/>
</dbReference>
<dbReference type="GO" id="GO:0006635">
    <property type="term" value="P:fatty acid beta-oxidation"/>
    <property type="evidence" value="ECO:0007669"/>
    <property type="project" value="TreeGrafter"/>
</dbReference>
<dbReference type="EMBL" id="JAGMWN010000003">
    <property type="protein sequence ID" value="MBP5856708.1"/>
    <property type="molecule type" value="Genomic_DNA"/>
</dbReference>
<evidence type="ECO:0000256" key="2">
    <source>
        <dbReference type="ARBA" id="ARBA00023239"/>
    </source>
</evidence>
<dbReference type="AlphaFoldDB" id="A0A8J7S144"/>
<evidence type="ECO:0000256" key="3">
    <source>
        <dbReference type="RuleBase" id="RU003707"/>
    </source>
</evidence>
<name>A0A8J7S144_9PROT</name>
<dbReference type="GO" id="GO:0016836">
    <property type="term" value="F:hydro-lyase activity"/>
    <property type="evidence" value="ECO:0007669"/>
    <property type="project" value="UniProtKB-ARBA"/>
</dbReference>
<evidence type="ECO:0000256" key="1">
    <source>
        <dbReference type="ARBA" id="ARBA00005254"/>
    </source>
</evidence>
<comment type="caution">
    <text evidence="4">The sequence shown here is derived from an EMBL/GenBank/DDBJ whole genome shotgun (WGS) entry which is preliminary data.</text>
</comment>
<dbReference type="PROSITE" id="PS00166">
    <property type="entry name" value="ENOYL_COA_HYDRATASE"/>
    <property type="match status" value="1"/>
</dbReference>
<comment type="similarity">
    <text evidence="1 3">Belongs to the enoyl-CoA hydratase/isomerase family.</text>
</comment>
<evidence type="ECO:0000313" key="4">
    <source>
        <dbReference type="EMBL" id="MBP5856708.1"/>
    </source>
</evidence>
<keyword evidence="2" id="KW-0456">Lyase</keyword>
<dbReference type="InterPro" id="IPR018376">
    <property type="entry name" value="Enoyl-CoA_hyd/isom_CS"/>
</dbReference>
<dbReference type="Proteomes" id="UP000672602">
    <property type="component" value="Unassembled WGS sequence"/>
</dbReference>
<dbReference type="Gene3D" id="3.90.226.10">
    <property type="entry name" value="2-enoyl-CoA Hydratase, Chain A, domain 1"/>
    <property type="match status" value="1"/>
</dbReference>
<dbReference type="FunFam" id="1.10.12.10:FF:000001">
    <property type="entry name" value="Probable enoyl-CoA hydratase, mitochondrial"/>
    <property type="match status" value="1"/>
</dbReference>
<protein>
    <submittedName>
        <fullName evidence="4">Enoyl-CoA hydratase/isomerase family protein</fullName>
    </submittedName>
</protein>
<proteinExistence type="inferred from homology"/>
<accession>A0A8J7S144</accession>
<dbReference type="RefSeq" id="WP_210681304.1">
    <property type="nucleotide sequence ID" value="NZ_JAGMWN010000003.1"/>
</dbReference>
<dbReference type="InterPro" id="IPR029045">
    <property type="entry name" value="ClpP/crotonase-like_dom_sf"/>
</dbReference>
<evidence type="ECO:0000313" key="5">
    <source>
        <dbReference type="Proteomes" id="UP000672602"/>
    </source>
</evidence>
<gene>
    <name evidence="4" type="ORF">KAJ83_06790</name>
</gene>
<organism evidence="4 5">
    <name type="scientific">Marivibrio halodurans</name>
    <dbReference type="NCBI Taxonomy" id="2039722"/>
    <lineage>
        <taxon>Bacteria</taxon>
        <taxon>Pseudomonadati</taxon>
        <taxon>Pseudomonadota</taxon>
        <taxon>Alphaproteobacteria</taxon>
        <taxon>Rhodospirillales</taxon>
        <taxon>Rhodospirillaceae</taxon>
        <taxon>Marivibrio</taxon>
    </lineage>
</organism>
<reference evidence="4" key="1">
    <citation type="submission" date="2021-04" db="EMBL/GenBank/DDBJ databases">
        <authorList>
            <person name="Zhang D.-C."/>
        </authorList>
    </citation>
    <scope>NUCLEOTIDE SEQUENCE</scope>
    <source>
        <strain evidence="4">CGMCC 1.15697</strain>
    </source>
</reference>
<dbReference type="PANTHER" id="PTHR11941">
    <property type="entry name" value="ENOYL-COA HYDRATASE-RELATED"/>
    <property type="match status" value="1"/>
</dbReference>
<dbReference type="FunFam" id="3.90.226.10:FF:000009">
    <property type="entry name" value="Carnitinyl-CoA dehydratase"/>
    <property type="match status" value="1"/>
</dbReference>
<dbReference type="PANTHER" id="PTHR11941:SF54">
    <property type="entry name" value="ENOYL-COA HYDRATASE, MITOCHONDRIAL"/>
    <property type="match status" value="1"/>
</dbReference>
<dbReference type="SUPFAM" id="SSF52096">
    <property type="entry name" value="ClpP/crotonase"/>
    <property type="match status" value="1"/>
</dbReference>